<keyword evidence="3" id="KW-0547">Nucleotide-binding</keyword>
<dbReference type="InterPro" id="IPR039421">
    <property type="entry name" value="Type_1_exporter"/>
</dbReference>
<dbReference type="Proteomes" id="UP001183629">
    <property type="component" value="Unassembled WGS sequence"/>
</dbReference>
<feature type="transmembrane region" description="Helical" evidence="7">
    <location>
        <begin position="269"/>
        <end position="288"/>
    </location>
</feature>
<dbReference type="SMART" id="SM00382">
    <property type="entry name" value="AAA"/>
    <property type="match status" value="1"/>
</dbReference>
<dbReference type="PANTHER" id="PTHR24221:SF654">
    <property type="entry name" value="ATP-BINDING CASSETTE SUB-FAMILY B MEMBER 6"/>
    <property type="match status" value="1"/>
</dbReference>
<dbReference type="Pfam" id="PF00005">
    <property type="entry name" value="ABC_tran"/>
    <property type="match status" value="1"/>
</dbReference>
<feature type="domain" description="ABC transporter" evidence="8">
    <location>
        <begin position="358"/>
        <end position="601"/>
    </location>
</feature>
<protein>
    <submittedName>
        <fullName evidence="9">ATP-binding cassette subfamily B protein</fullName>
    </submittedName>
</protein>
<keyword evidence="5 7" id="KW-1133">Transmembrane helix</keyword>
<evidence type="ECO:0000256" key="7">
    <source>
        <dbReference type="SAM" id="Phobius"/>
    </source>
</evidence>
<keyword evidence="6 7" id="KW-0472">Membrane</keyword>
<evidence type="ECO:0000256" key="5">
    <source>
        <dbReference type="ARBA" id="ARBA00022989"/>
    </source>
</evidence>
<evidence type="ECO:0000256" key="1">
    <source>
        <dbReference type="ARBA" id="ARBA00004651"/>
    </source>
</evidence>
<evidence type="ECO:0000313" key="9">
    <source>
        <dbReference type="EMBL" id="MDR7326982.1"/>
    </source>
</evidence>
<feature type="transmembrane region" description="Helical" evidence="7">
    <location>
        <begin position="36"/>
        <end position="61"/>
    </location>
</feature>
<evidence type="ECO:0000256" key="3">
    <source>
        <dbReference type="ARBA" id="ARBA00022741"/>
    </source>
</evidence>
<sequence>MTALLRAVTGSAALTAGLRATTAGLRVVPLAGAGTVAGLTATALVTGALPVLFAVASSQVLGASAGPVRGPRLLVWFAVATGALLLREVLAQVRTALAELAARRIDGAVTARMMTAALADPGLTSLTRPATVDALRIAARELEEGVRSPGQAGAAAVVLLARVVEWAGYCLCVAVAFAWWAGAVLAGVVLLFRHAQRYGLRRYAAARDALAGPEREIDYLRRLSVAPDAGKEIRVFGLGGWLHDRLGTAYHAWLHPLWAARRAAYLAPFHRVTAVGVPAVALVLAALGATGGHLPATAFFLTVLATLGALRLGEFYPEVDLQTTVGMRAHDAVDRFAGLAGGGAPAGSAPAPGVRGEIRFDGVRFTYPGRDRPVLDRLDLALPAGRCTAIVGANGAGKSTLVKLLARLHDPDTGRILVDGVDLAGTDVAAWRRRIAVTFQDFARYEMSAADNIGLGAAGPLDDRAGIRAAAAAAGIAADLDRLPAGLDTPLAPHLTGGTDLSGGQWQRIALARAVFALRHGATVLVLDEPTASLDVRTEARFFDEFAELTRGATTVLVSHRFATVRHADHIVVLAGGRVAERGTHDELIALGGDYARMYGLQAARYHDRQVPA</sequence>
<dbReference type="SUPFAM" id="SSF90123">
    <property type="entry name" value="ABC transporter transmembrane region"/>
    <property type="match status" value="1"/>
</dbReference>
<keyword evidence="2 7" id="KW-0812">Transmembrane</keyword>
<evidence type="ECO:0000256" key="4">
    <source>
        <dbReference type="ARBA" id="ARBA00022840"/>
    </source>
</evidence>
<comment type="caution">
    <text evidence="9">The sequence shown here is derived from an EMBL/GenBank/DDBJ whole genome shotgun (WGS) entry which is preliminary data.</text>
</comment>
<gene>
    <name evidence="9" type="ORF">J2S44_007232</name>
</gene>
<dbReference type="RefSeq" id="WP_310423632.1">
    <property type="nucleotide sequence ID" value="NZ_JAVDYC010000001.1"/>
</dbReference>
<dbReference type="GO" id="GO:0005886">
    <property type="term" value="C:plasma membrane"/>
    <property type="evidence" value="ECO:0007669"/>
    <property type="project" value="UniProtKB-SubCell"/>
</dbReference>
<dbReference type="PROSITE" id="PS50893">
    <property type="entry name" value="ABC_TRANSPORTER_2"/>
    <property type="match status" value="1"/>
</dbReference>
<dbReference type="InterPro" id="IPR003439">
    <property type="entry name" value="ABC_transporter-like_ATP-bd"/>
</dbReference>
<dbReference type="CDD" id="cd03228">
    <property type="entry name" value="ABCC_MRP_Like"/>
    <property type="match status" value="1"/>
</dbReference>
<dbReference type="Gene3D" id="1.20.1560.10">
    <property type="entry name" value="ABC transporter type 1, transmembrane domain"/>
    <property type="match status" value="1"/>
</dbReference>
<dbReference type="EMBL" id="JAVDYC010000001">
    <property type="protein sequence ID" value="MDR7326982.1"/>
    <property type="molecule type" value="Genomic_DNA"/>
</dbReference>
<dbReference type="PROSITE" id="PS00211">
    <property type="entry name" value="ABC_TRANSPORTER_1"/>
    <property type="match status" value="1"/>
</dbReference>
<name>A0AAE4CX05_9ACTN</name>
<proteinExistence type="predicted"/>
<reference evidence="9 10" key="1">
    <citation type="submission" date="2023-07" db="EMBL/GenBank/DDBJ databases">
        <title>Sequencing the genomes of 1000 actinobacteria strains.</title>
        <authorList>
            <person name="Klenk H.-P."/>
        </authorList>
    </citation>
    <scope>NUCLEOTIDE SEQUENCE [LARGE SCALE GENOMIC DNA]</scope>
    <source>
        <strain evidence="9 10">DSM 44711</strain>
    </source>
</reference>
<evidence type="ECO:0000259" key="8">
    <source>
        <dbReference type="PROSITE" id="PS50893"/>
    </source>
</evidence>
<accession>A0AAE4CX05</accession>
<dbReference type="InterPro" id="IPR036640">
    <property type="entry name" value="ABC1_TM_sf"/>
</dbReference>
<dbReference type="Gene3D" id="3.40.50.300">
    <property type="entry name" value="P-loop containing nucleotide triphosphate hydrolases"/>
    <property type="match status" value="1"/>
</dbReference>
<evidence type="ECO:0000256" key="2">
    <source>
        <dbReference type="ARBA" id="ARBA00022692"/>
    </source>
</evidence>
<feature type="transmembrane region" description="Helical" evidence="7">
    <location>
        <begin position="166"/>
        <end position="192"/>
    </location>
</feature>
<keyword evidence="10" id="KW-1185">Reference proteome</keyword>
<dbReference type="InterPro" id="IPR017871">
    <property type="entry name" value="ABC_transporter-like_CS"/>
</dbReference>
<evidence type="ECO:0000256" key="6">
    <source>
        <dbReference type="ARBA" id="ARBA00023136"/>
    </source>
</evidence>
<dbReference type="GO" id="GO:0034040">
    <property type="term" value="F:ATPase-coupled lipid transmembrane transporter activity"/>
    <property type="evidence" value="ECO:0007669"/>
    <property type="project" value="TreeGrafter"/>
</dbReference>
<comment type="subcellular location">
    <subcellularLocation>
        <location evidence="1">Cell membrane</location>
        <topology evidence="1">Multi-pass membrane protein</topology>
    </subcellularLocation>
</comment>
<dbReference type="SUPFAM" id="SSF52540">
    <property type="entry name" value="P-loop containing nucleoside triphosphate hydrolases"/>
    <property type="match status" value="1"/>
</dbReference>
<keyword evidence="4 9" id="KW-0067">ATP-binding</keyword>
<dbReference type="GO" id="GO:0005524">
    <property type="term" value="F:ATP binding"/>
    <property type="evidence" value="ECO:0007669"/>
    <property type="project" value="UniProtKB-KW"/>
</dbReference>
<evidence type="ECO:0000313" key="10">
    <source>
        <dbReference type="Proteomes" id="UP001183629"/>
    </source>
</evidence>
<dbReference type="InterPro" id="IPR027417">
    <property type="entry name" value="P-loop_NTPase"/>
</dbReference>
<dbReference type="PANTHER" id="PTHR24221">
    <property type="entry name" value="ATP-BINDING CASSETTE SUB-FAMILY B"/>
    <property type="match status" value="1"/>
</dbReference>
<dbReference type="GO" id="GO:0016887">
    <property type="term" value="F:ATP hydrolysis activity"/>
    <property type="evidence" value="ECO:0007669"/>
    <property type="project" value="InterPro"/>
</dbReference>
<dbReference type="AlphaFoldDB" id="A0AAE4CX05"/>
<organism evidence="9 10">
    <name type="scientific">Catenuloplanes niger</name>
    <dbReference type="NCBI Taxonomy" id="587534"/>
    <lineage>
        <taxon>Bacteria</taxon>
        <taxon>Bacillati</taxon>
        <taxon>Actinomycetota</taxon>
        <taxon>Actinomycetes</taxon>
        <taxon>Micromonosporales</taxon>
        <taxon>Micromonosporaceae</taxon>
        <taxon>Catenuloplanes</taxon>
    </lineage>
</organism>
<dbReference type="InterPro" id="IPR003593">
    <property type="entry name" value="AAA+_ATPase"/>
</dbReference>